<keyword evidence="2" id="KW-1185">Reference proteome</keyword>
<dbReference type="AlphaFoldDB" id="A0AAW0E6A6"/>
<comment type="caution">
    <text evidence="1">The sequence shown here is derived from an EMBL/GenBank/DDBJ whole genome shotgun (WGS) entry which is preliminary data.</text>
</comment>
<evidence type="ECO:0000313" key="1">
    <source>
        <dbReference type="EMBL" id="KAK7059565.1"/>
    </source>
</evidence>
<evidence type="ECO:0008006" key="3">
    <source>
        <dbReference type="Google" id="ProtNLM"/>
    </source>
</evidence>
<dbReference type="GO" id="GO:0003676">
    <property type="term" value="F:nucleic acid binding"/>
    <property type="evidence" value="ECO:0007669"/>
    <property type="project" value="InterPro"/>
</dbReference>
<gene>
    <name evidence="1" type="ORF">R3P38DRAFT_3168018</name>
</gene>
<dbReference type="InterPro" id="IPR036397">
    <property type="entry name" value="RNaseH_sf"/>
</dbReference>
<dbReference type="Gene3D" id="3.30.420.10">
    <property type="entry name" value="Ribonuclease H-like superfamily/Ribonuclease H"/>
    <property type="match status" value="1"/>
</dbReference>
<proteinExistence type="predicted"/>
<evidence type="ECO:0000313" key="2">
    <source>
        <dbReference type="Proteomes" id="UP001362999"/>
    </source>
</evidence>
<sequence length="82" mass="9115">MRGVLINSDESKFVLGSLSKVSDSRRYVRRRHGEGALAPRSIQPMEAHGRKGVKVNVWGAIHPTKLIRIDGVPCFSARWSGM</sequence>
<accession>A0AAW0E6A6</accession>
<dbReference type="EMBL" id="JAWWNJ010000003">
    <property type="protein sequence ID" value="KAK7059565.1"/>
    <property type="molecule type" value="Genomic_DNA"/>
</dbReference>
<dbReference type="Proteomes" id="UP001362999">
    <property type="component" value="Unassembled WGS sequence"/>
</dbReference>
<name>A0AAW0E6A6_9AGAR</name>
<organism evidence="1 2">
    <name type="scientific">Favolaschia claudopus</name>
    <dbReference type="NCBI Taxonomy" id="2862362"/>
    <lineage>
        <taxon>Eukaryota</taxon>
        <taxon>Fungi</taxon>
        <taxon>Dikarya</taxon>
        <taxon>Basidiomycota</taxon>
        <taxon>Agaricomycotina</taxon>
        <taxon>Agaricomycetes</taxon>
        <taxon>Agaricomycetidae</taxon>
        <taxon>Agaricales</taxon>
        <taxon>Marasmiineae</taxon>
        <taxon>Mycenaceae</taxon>
        <taxon>Favolaschia</taxon>
    </lineage>
</organism>
<protein>
    <recommendedName>
        <fullName evidence="3">Transposase</fullName>
    </recommendedName>
</protein>
<reference evidence="1 2" key="1">
    <citation type="journal article" date="2024" name="J Genomics">
        <title>Draft genome sequencing and assembly of Favolaschia claudopus CIRM-BRFM 2984 isolated from oak limbs.</title>
        <authorList>
            <person name="Navarro D."/>
            <person name="Drula E."/>
            <person name="Chaduli D."/>
            <person name="Cazenave R."/>
            <person name="Ahrendt S."/>
            <person name="Wang J."/>
            <person name="Lipzen A."/>
            <person name="Daum C."/>
            <person name="Barry K."/>
            <person name="Grigoriev I.V."/>
            <person name="Favel A."/>
            <person name="Rosso M.N."/>
            <person name="Martin F."/>
        </authorList>
    </citation>
    <scope>NUCLEOTIDE SEQUENCE [LARGE SCALE GENOMIC DNA]</scope>
    <source>
        <strain evidence="1 2">CIRM-BRFM 2984</strain>
    </source>
</reference>